<evidence type="ECO:0000313" key="2">
    <source>
        <dbReference type="EMBL" id="MFD2554007.1"/>
    </source>
</evidence>
<dbReference type="EMBL" id="JBHULD010000007">
    <property type="protein sequence ID" value="MFD2554007.1"/>
    <property type="molecule type" value="Genomic_DNA"/>
</dbReference>
<evidence type="ECO:0000256" key="1">
    <source>
        <dbReference type="SAM" id="SignalP"/>
    </source>
</evidence>
<protein>
    <submittedName>
        <fullName evidence="2">DUF5041 domain-containing protein</fullName>
    </submittedName>
</protein>
<keyword evidence="1" id="KW-0732">Signal</keyword>
<sequence length="229" mass="27401">MKNYSFLLLLYLFPIAVFCQTYHKDQRTIIEKEDEHNRFNAESVNQVQVLKALEMLGMNIFNIPLQPFDKRYLFDVILTEYQNGERVKRRSVGLMNDNTYRYYKDNDPFANKMSFDYLDKITFFTKDLDSLTLLKVESYAGTLQGIKLQKHRSRLGQDYSWRSYSKTNWVLNLEIPVLVYASSWWDKRYNIERFCGTVDLSSNILEAKEMLENSPHYYVISYIVYEEKK</sequence>
<proteinExistence type="predicted"/>
<evidence type="ECO:0000313" key="3">
    <source>
        <dbReference type="Proteomes" id="UP001597440"/>
    </source>
</evidence>
<dbReference type="InterPro" id="IPR032222">
    <property type="entry name" value="DUF5041"/>
</dbReference>
<feature type="chain" id="PRO_5047030794" evidence="1">
    <location>
        <begin position="20"/>
        <end position="229"/>
    </location>
</feature>
<dbReference type="Proteomes" id="UP001597440">
    <property type="component" value="Unassembled WGS sequence"/>
</dbReference>
<dbReference type="RefSeq" id="WP_210355745.1">
    <property type="nucleotide sequence ID" value="NZ_JAEQMU010000005.1"/>
</dbReference>
<name>A0ABW5L297_9SPHI</name>
<keyword evidence="3" id="KW-1185">Reference proteome</keyword>
<accession>A0ABW5L297</accession>
<organism evidence="2 3">
    <name type="scientific">Sphingobacterium tabacisoli</name>
    <dbReference type="NCBI Taxonomy" id="2044855"/>
    <lineage>
        <taxon>Bacteria</taxon>
        <taxon>Pseudomonadati</taxon>
        <taxon>Bacteroidota</taxon>
        <taxon>Sphingobacteriia</taxon>
        <taxon>Sphingobacteriales</taxon>
        <taxon>Sphingobacteriaceae</taxon>
        <taxon>Sphingobacterium</taxon>
    </lineage>
</organism>
<feature type="signal peptide" evidence="1">
    <location>
        <begin position="1"/>
        <end position="19"/>
    </location>
</feature>
<dbReference type="Pfam" id="PF16444">
    <property type="entry name" value="DUF5041"/>
    <property type="match status" value="1"/>
</dbReference>
<gene>
    <name evidence="2" type="ORF">ACFSQW_06375</name>
</gene>
<comment type="caution">
    <text evidence="2">The sequence shown here is derived from an EMBL/GenBank/DDBJ whole genome shotgun (WGS) entry which is preliminary data.</text>
</comment>
<reference evidence="3" key="1">
    <citation type="journal article" date="2019" name="Int. J. Syst. Evol. Microbiol.">
        <title>The Global Catalogue of Microorganisms (GCM) 10K type strain sequencing project: providing services to taxonomists for standard genome sequencing and annotation.</title>
        <authorList>
            <consortium name="The Broad Institute Genomics Platform"/>
            <consortium name="The Broad Institute Genome Sequencing Center for Infectious Disease"/>
            <person name="Wu L."/>
            <person name="Ma J."/>
        </authorList>
    </citation>
    <scope>NUCLEOTIDE SEQUENCE [LARGE SCALE GENOMIC DNA]</scope>
    <source>
        <strain evidence="3">KCTC 52298</strain>
    </source>
</reference>